<organism evidence="3 4">
    <name type="scientific">Paspalum vaginatum</name>
    <name type="common">seashore paspalum</name>
    <dbReference type="NCBI Taxonomy" id="158149"/>
    <lineage>
        <taxon>Eukaryota</taxon>
        <taxon>Viridiplantae</taxon>
        <taxon>Streptophyta</taxon>
        <taxon>Embryophyta</taxon>
        <taxon>Tracheophyta</taxon>
        <taxon>Spermatophyta</taxon>
        <taxon>Magnoliopsida</taxon>
        <taxon>Liliopsida</taxon>
        <taxon>Poales</taxon>
        <taxon>Poaceae</taxon>
        <taxon>PACMAD clade</taxon>
        <taxon>Panicoideae</taxon>
        <taxon>Andropogonodae</taxon>
        <taxon>Paspaleae</taxon>
        <taxon>Paspalinae</taxon>
        <taxon>Paspalum</taxon>
    </lineage>
</organism>
<dbReference type="InterPro" id="IPR002110">
    <property type="entry name" value="Ankyrin_rpt"/>
</dbReference>
<reference evidence="3 4" key="1">
    <citation type="submission" date="2022-10" db="EMBL/GenBank/DDBJ databases">
        <title>WGS assembly of Paspalum vaginatum 540-79.</title>
        <authorList>
            <person name="Sun G."/>
            <person name="Wase N."/>
            <person name="Shu S."/>
            <person name="Jenkins J."/>
            <person name="Zhou B."/>
            <person name="Torres-Rodriguez J."/>
            <person name="Chen C."/>
            <person name="Sandor L."/>
            <person name="Plott C."/>
            <person name="Yoshinga Y."/>
            <person name="Daum C."/>
            <person name="Qi P."/>
            <person name="Barry K."/>
            <person name="Lipzen A."/>
            <person name="Berry L."/>
            <person name="Pedersen C."/>
            <person name="Gottilla T."/>
            <person name="Foltz A."/>
            <person name="Yu H."/>
            <person name="O'Malley R."/>
            <person name="Zhang C."/>
            <person name="Devos K."/>
            <person name="Sigmon B."/>
            <person name="Yu B."/>
            <person name="Obata T."/>
            <person name="Schmutz J."/>
            <person name="Schnable J."/>
        </authorList>
    </citation>
    <scope>NUCLEOTIDE SEQUENCE [LARGE SCALE GENOMIC DNA]</scope>
    <source>
        <strain evidence="4">cv. 540-79</strain>
    </source>
</reference>
<proteinExistence type="predicted"/>
<evidence type="ECO:0000256" key="2">
    <source>
        <dbReference type="SAM" id="MobiDB-lite"/>
    </source>
</evidence>
<dbReference type="InterPro" id="IPR036770">
    <property type="entry name" value="Ankyrin_rpt-contain_sf"/>
</dbReference>
<feature type="compositionally biased region" description="Polar residues" evidence="2">
    <location>
        <begin position="1"/>
        <end position="11"/>
    </location>
</feature>
<sequence>MSLDSGSSPSGTAPPLMAAAMEVDAAAGGERRPSEKELFRAAESGEASAFASLTPADLSLRNEDGRSLLHVATAAGNSQVVHALAGSGGEAVASVLNAKDEEGWAADPFCSEHRQRPDH</sequence>
<dbReference type="AlphaFoldDB" id="A0A9W7X8A8"/>
<evidence type="ECO:0000256" key="1">
    <source>
        <dbReference type="PROSITE-ProRule" id="PRU00023"/>
    </source>
</evidence>
<dbReference type="PROSITE" id="PS50297">
    <property type="entry name" value="ANK_REP_REGION"/>
    <property type="match status" value="1"/>
</dbReference>
<keyword evidence="1" id="KW-0040">ANK repeat</keyword>
<gene>
    <name evidence="3" type="ORF">BS78_K109000</name>
</gene>
<feature type="compositionally biased region" description="Low complexity" evidence="2">
    <location>
        <begin position="17"/>
        <end position="28"/>
    </location>
</feature>
<dbReference type="Gene3D" id="1.25.40.20">
    <property type="entry name" value="Ankyrin repeat-containing domain"/>
    <property type="match status" value="1"/>
</dbReference>
<dbReference type="Proteomes" id="UP001164776">
    <property type="component" value="Unassembled WGS sequence"/>
</dbReference>
<comment type="caution">
    <text evidence="3">The sequence shown here is derived from an EMBL/GenBank/DDBJ whole genome shotgun (WGS) entry which is preliminary data.</text>
</comment>
<accession>A0A9W7X8A8</accession>
<evidence type="ECO:0000313" key="3">
    <source>
        <dbReference type="EMBL" id="KAJ1254179.1"/>
    </source>
</evidence>
<name>A0A9W7X8A8_9POAL</name>
<dbReference type="PROSITE" id="PS50088">
    <property type="entry name" value="ANK_REPEAT"/>
    <property type="match status" value="1"/>
</dbReference>
<dbReference type="SUPFAM" id="SSF48403">
    <property type="entry name" value="Ankyrin repeat"/>
    <property type="match status" value="1"/>
</dbReference>
<feature type="region of interest" description="Disordered" evidence="2">
    <location>
        <begin position="1"/>
        <end position="37"/>
    </location>
</feature>
<evidence type="ECO:0000313" key="4">
    <source>
        <dbReference type="Proteomes" id="UP001164776"/>
    </source>
</evidence>
<dbReference type="OrthoDB" id="20872at2759"/>
<protein>
    <submittedName>
        <fullName evidence="3">Uncharacterized protein</fullName>
    </submittedName>
</protein>
<keyword evidence="4" id="KW-1185">Reference proteome</keyword>
<feature type="repeat" description="ANK" evidence="1">
    <location>
        <begin position="64"/>
        <end position="90"/>
    </location>
</feature>
<dbReference type="EMBL" id="MU630289">
    <property type="protein sequence ID" value="KAJ1254179.1"/>
    <property type="molecule type" value="Genomic_DNA"/>
</dbReference>